<feature type="chain" id="PRO_5046556000" evidence="2">
    <location>
        <begin position="24"/>
        <end position="315"/>
    </location>
</feature>
<dbReference type="EMBL" id="JBHRXI010000001">
    <property type="protein sequence ID" value="MFC3612173.1"/>
    <property type="molecule type" value="Genomic_DNA"/>
</dbReference>
<keyword evidence="2" id="KW-0732">Signal</keyword>
<feature type="signal peptide" evidence="2">
    <location>
        <begin position="1"/>
        <end position="23"/>
    </location>
</feature>
<comment type="caution">
    <text evidence="3">The sequence shown here is derived from an EMBL/GenBank/DDBJ whole genome shotgun (WGS) entry which is preliminary data.</text>
</comment>
<reference evidence="4" key="1">
    <citation type="journal article" date="2019" name="Int. J. Syst. Evol. Microbiol.">
        <title>The Global Catalogue of Microorganisms (GCM) 10K type strain sequencing project: providing services to taxonomists for standard genome sequencing and annotation.</title>
        <authorList>
            <consortium name="The Broad Institute Genomics Platform"/>
            <consortium name="The Broad Institute Genome Sequencing Center for Infectious Disease"/>
            <person name="Wu L."/>
            <person name="Ma J."/>
        </authorList>
    </citation>
    <scope>NUCLEOTIDE SEQUENCE [LARGE SCALE GENOMIC DNA]</scope>
    <source>
        <strain evidence="4">KCTC 42911</strain>
    </source>
</reference>
<evidence type="ECO:0000256" key="1">
    <source>
        <dbReference type="ARBA" id="ARBA00006987"/>
    </source>
</evidence>
<proteinExistence type="inferred from homology"/>
<dbReference type="PANTHER" id="PTHR42928">
    <property type="entry name" value="TRICARBOXYLATE-BINDING PROTEIN"/>
    <property type="match status" value="1"/>
</dbReference>
<keyword evidence="4" id="KW-1185">Reference proteome</keyword>
<accession>A0ABV7TDS3</accession>
<dbReference type="Gene3D" id="3.40.190.10">
    <property type="entry name" value="Periplasmic binding protein-like II"/>
    <property type="match status" value="1"/>
</dbReference>
<dbReference type="Proteomes" id="UP001595629">
    <property type="component" value="Unassembled WGS sequence"/>
</dbReference>
<dbReference type="PANTHER" id="PTHR42928:SF5">
    <property type="entry name" value="BLR1237 PROTEIN"/>
    <property type="match status" value="1"/>
</dbReference>
<dbReference type="Gene3D" id="3.40.190.150">
    <property type="entry name" value="Bordetella uptake gene, domain 1"/>
    <property type="match status" value="1"/>
</dbReference>
<sequence>MKTILKSVAGAIAGLALASAAQASEWTPPGPIKLMIAFAAGGGADTQARLIAEDLEAKLGWSFIPEQVTGKGGLNLAMAIKDEPNDGSVIGMVVTETLGYNMRAANAGVTPEDFTAITTTAGFQMGIVSLSSKGWKSFDEMIAEAKGQSLRFGTMSPKLADLAYLLGEAQGVEFNIVNVKGGKAVMNGVNAGDMDLGFMAGIQSKGVAAGDLVNLASALSEPLKQTPEAPTLADLGVPFNADGYFLFIGPKGMPAEARDAIAAAIGEVVTTEGMKSHGMISKAFGGAAVIAGDEAQMLVESDYKSAGDLIEAASE</sequence>
<dbReference type="InterPro" id="IPR042100">
    <property type="entry name" value="Bug_dom1"/>
</dbReference>
<organism evidence="3 4">
    <name type="scientific">Lutimaribacter marinistellae</name>
    <dbReference type="NCBI Taxonomy" id="1820329"/>
    <lineage>
        <taxon>Bacteria</taxon>
        <taxon>Pseudomonadati</taxon>
        <taxon>Pseudomonadota</taxon>
        <taxon>Alphaproteobacteria</taxon>
        <taxon>Rhodobacterales</taxon>
        <taxon>Roseobacteraceae</taxon>
        <taxon>Lutimaribacter</taxon>
    </lineage>
</organism>
<evidence type="ECO:0000256" key="2">
    <source>
        <dbReference type="SAM" id="SignalP"/>
    </source>
</evidence>
<dbReference type="Pfam" id="PF03401">
    <property type="entry name" value="TctC"/>
    <property type="match status" value="1"/>
</dbReference>
<evidence type="ECO:0000313" key="4">
    <source>
        <dbReference type="Proteomes" id="UP001595629"/>
    </source>
</evidence>
<dbReference type="InterPro" id="IPR005064">
    <property type="entry name" value="BUG"/>
</dbReference>
<protein>
    <submittedName>
        <fullName evidence="3">Tripartite tricarboxylate transporter substrate-binding protein</fullName>
    </submittedName>
</protein>
<gene>
    <name evidence="3" type="ORF">ACFORG_00250</name>
</gene>
<comment type="similarity">
    <text evidence="1">Belongs to the UPF0065 (bug) family.</text>
</comment>
<dbReference type="RefSeq" id="WP_386733365.1">
    <property type="nucleotide sequence ID" value="NZ_JBHRXI010000001.1"/>
</dbReference>
<evidence type="ECO:0000313" key="3">
    <source>
        <dbReference type="EMBL" id="MFC3612173.1"/>
    </source>
</evidence>
<name>A0ABV7TDS3_9RHOB</name>